<sequence length="639" mass="72848">MGEILQGSKFEKDFIERTYASIVSDISIAFSELVANSWDAGATSVLITLPDKKGDFIVIEDNGSGMTDKEFQQRWMTIAYNRVAHQGEFIEYNSSKGKAKRLAYGRNGVGRHSMLCFDSSYQVETWREGKCNKYVISVDGGDSAFSVVEHTTTEKSGSGTRLTVKAVKKTPRKSEVMQTLGYRFLFDPEFSVFVNDEKIEFQNNIAPVVSKQIPLKLRPYVEVSIYQIPDGEKTTATNGIAFWAGTRLIGNPSWNIGNIRVEDARRKFALRHLIVVQADCLIDDVHYDWSCFNITEPVREAFAAVTRFVRDFRNGYYKGKVTEVKKEVIRKNIDRIETLPIPALYELKGFFENYLEQRPEIDIEELNIIINALVSVLQSRNGMSLLEKLSAMDLEDIDTLNEVLNEWSISDIRTVLDEIDQRLKVISAIEQLCNDRTTDELHVLHPLVSQARWLFGIEFDNPNYTFNKALTTVLKTLLQSQRKENIDIEWAKRPDLAIGSDFTLSSVCVEDVDENEIFIVDKILIIELKKGGFTIGRQEMNQAEEYIDAIYKGNKLNCKPKIKAFVVGDTVSPSISTKKTQEDYGEVYAYTYKQLVQTAGKRLFNLKDKLTVRYQELNAKDYLAEILGEPRQMNLPIAE</sequence>
<protein>
    <submittedName>
        <fullName evidence="1">DNA mismatch repair protein MutL</fullName>
    </submittedName>
</protein>
<name>A0A1E3APW3_9FIRM</name>
<dbReference type="PATRIC" id="fig|1432052.3.peg.5031"/>
<dbReference type="Pfam" id="PF13589">
    <property type="entry name" value="HATPase_c_3"/>
    <property type="match status" value="1"/>
</dbReference>
<accession>A0A1E3APW3</accession>
<proteinExistence type="predicted"/>
<evidence type="ECO:0000313" key="1">
    <source>
        <dbReference type="EMBL" id="ODM10166.1"/>
    </source>
</evidence>
<dbReference type="EMBL" id="MCGI01000004">
    <property type="protein sequence ID" value="ODM10166.1"/>
    <property type="molecule type" value="Genomic_DNA"/>
</dbReference>
<dbReference type="GeneID" id="93303559"/>
<dbReference type="InterPro" id="IPR036890">
    <property type="entry name" value="HATPase_C_sf"/>
</dbReference>
<organism evidence="1 2">
    <name type="scientific">Eisenbergiella tayi</name>
    <dbReference type="NCBI Taxonomy" id="1432052"/>
    <lineage>
        <taxon>Bacteria</taxon>
        <taxon>Bacillati</taxon>
        <taxon>Bacillota</taxon>
        <taxon>Clostridia</taxon>
        <taxon>Lachnospirales</taxon>
        <taxon>Lachnospiraceae</taxon>
        <taxon>Eisenbergiella</taxon>
    </lineage>
</organism>
<gene>
    <name evidence="1" type="primary">mutL_1</name>
    <name evidence="1" type="ORF">BEH84_04535</name>
</gene>
<evidence type="ECO:0000313" key="2">
    <source>
        <dbReference type="Proteomes" id="UP000095003"/>
    </source>
</evidence>
<comment type="caution">
    <text evidence="1">The sequence shown here is derived from an EMBL/GenBank/DDBJ whole genome shotgun (WGS) entry which is preliminary data.</text>
</comment>
<dbReference type="Gene3D" id="3.30.565.10">
    <property type="entry name" value="Histidine kinase-like ATPase, C-terminal domain"/>
    <property type="match status" value="1"/>
</dbReference>
<reference evidence="1 2" key="1">
    <citation type="submission" date="2016-07" db="EMBL/GenBank/DDBJ databases">
        <title>Characterization of isolates of Eisenbergiella tayi derived from blood cultures, using whole genome sequencing.</title>
        <authorList>
            <person name="Burdz T."/>
            <person name="Wiebe D."/>
            <person name="Huynh C."/>
            <person name="Bernard K."/>
        </authorList>
    </citation>
    <scope>NUCLEOTIDE SEQUENCE [LARGE SCALE GENOMIC DNA]</scope>
    <source>
        <strain evidence="1 2">NML 120489</strain>
    </source>
</reference>
<dbReference type="RefSeq" id="WP_069158453.1">
    <property type="nucleotide sequence ID" value="NZ_DBFYTC010000041.1"/>
</dbReference>
<dbReference type="Proteomes" id="UP000095003">
    <property type="component" value="Unassembled WGS sequence"/>
</dbReference>
<dbReference type="AlphaFoldDB" id="A0A1E3APW3"/>
<dbReference type="SUPFAM" id="SSF55874">
    <property type="entry name" value="ATPase domain of HSP90 chaperone/DNA topoisomerase II/histidine kinase"/>
    <property type="match status" value="1"/>
</dbReference>